<evidence type="ECO:0000313" key="2">
    <source>
        <dbReference type="EMBL" id="NYD29592.1"/>
    </source>
</evidence>
<evidence type="ECO:0000256" key="1">
    <source>
        <dbReference type="SAM" id="MobiDB-lite"/>
    </source>
</evidence>
<accession>A0A852RSM1</accession>
<name>A0A852RSM1_9ACTN</name>
<dbReference type="RefSeq" id="WP_179725948.1">
    <property type="nucleotide sequence ID" value="NZ_BAABEF010000001.1"/>
</dbReference>
<dbReference type="Proteomes" id="UP000582231">
    <property type="component" value="Unassembled WGS sequence"/>
</dbReference>
<dbReference type="EMBL" id="JACCBF010000001">
    <property type="protein sequence ID" value="NYD29592.1"/>
    <property type="molecule type" value="Genomic_DNA"/>
</dbReference>
<feature type="region of interest" description="Disordered" evidence="1">
    <location>
        <begin position="1"/>
        <end position="23"/>
    </location>
</feature>
<feature type="compositionally biased region" description="Basic and acidic residues" evidence="1">
    <location>
        <begin position="7"/>
        <end position="23"/>
    </location>
</feature>
<gene>
    <name evidence="2" type="ORF">BJ958_001138</name>
</gene>
<proteinExistence type="predicted"/>
<dbReference type="AlphaFoldDB" id="A0A852RSM1"/>
<protein>
    <submittedName>
        <fullName evidence="2">Uncharacterized protein</fullName>
    </submittedName>
</protein>
<evidence type="ECO:0000313" key="3">
    <source>
        <dbReference type="Proteomes" id="UP000582231"/>
    </source>
</evidence>
<reference evidence="2 3" key="1">
    <citation type="submission" date="2020-07" db="EMBL/GenBank/DDBJ databases">
        <title>Sequencing the genomes of 1000 actinobacteria strains.</title>
        <authorList>
            <person name="Klenk H.-P."/>
        </authorList>
    </citation>
    <scope>NUCLEOTIDE SEQUENCE [LARGE SCALE GENOMIC DNA]</scope>
    <source>
        <strain evidence="2 3">DSM 19082</strain>
    </source>
</reference>
<organism evidence="2 3">
    <name type="scientific">Nocardioides kongjuensis</name>
    <dbReference type="NCBI Taxonomy" id="349522"/>
    <lineage>
        <taxon>Bacteria</taxon>
        <taxon>Bacillati</taxon>
        <taxon>Actinomycetota</taxon>
        <taxon>Actinomycetes</taxon>
        <taxon>Propionibacteriales</taxon>
        <taxon>Nocardioidaceae</taxon>
        <taxon>Nocardioides</taxon>
    </lineage>
</organism>
<keyword evidence="3" id="KW-1185">Reference proteome</keyword>
<comment type="caution">
    <text evidence="2">The sequence shown here is derived from an EMBL/GenBank/DDBJ whole genome shotgun (WGS) entry which is preliminary data.</text>
</comment>
<sequence>MPMMNSEARKRAAARELLTDPRAEARRLADEWDREADHEEACGNGFAAVILHAHARDLRAALEDPDRGDQPVQPLSA</sequence>